<dbReference type="EMBL" id="CP087994">
    <property type="protein sequence ID" value="UYO64459.1"/>
    <property type="molecule type" value="Genomic_DNA"/>
</dbReference>
<evidence type="ECO:0000256" key="4">
    <source>
        <dbReference type="ARBA" id="ARBA00022679"/>
    </source>
</evidence>
<dbReference type="InterPro" id="IPR013655">
    <property type="entry name" value="PAS_fold_3"/>
</dbReference>
<dbReference type="InterPro" id="IPR052162">
    <property type="entry name" value="Sensor_kinase/Photoreceptor"/>
</dbReference>
<evidence type="ECO:0000313" key="9">
    <source>
        <dbReference type="Proteomes" id="UP001163550"/>
    </source>
</evidence>
<feature type="domain" description="PAC" evidence="7">
    <location>
        <begin position="78"/>
        <end position="130"/>
    </location>
</feature>
<proteinExistence type="predicted"/>
<accession>A0ABY6HM08</accession>
<dbReference type="CDD" id="cd00130">
    <property type="entry name" value="PAS"/>
    <property type="match status" value="1"/>
</dbReference>
<reference evidence="8" key="1">
    <citation type="submission" date="2021-11" db="EMBL/GenBank/DDBJ databases">
        <title>Isoprene-degrading acetogen.</title>
        <authorList>
            <person name="Yang Y."/>
            <person name="Jin H."/>
            <person name="Yan J."/>
        </authorList>
    </citation>
    <scope>NUCLEOTIDE SEQUENCE</scope>
    <source>
        <strain evidence="8">Berkeley</strain>
    </source>
</reference>
<dbReference type="InterPro" id="IPR000014">
    <property type="entry name" value="PAS"/>
</dbReference>
<dbReference type="RefSeq" id="WP_228880272.1">
    <property type="nucleotide sequence ID" value="NZ_CABIIK010000021.1"/>
</dbReference>
<dbReference type="InterPro" id="IPR035965">
    <property type="entry name" value="PAS-like_dom_sf"/>
</dbReference>
<evidence type="ECO:0000313" key="8">
    <source>
        <dbReference type="EMBL" id="UYO64459.1"/>
    </source>
</evidence>
<keyword evidence="5" id="KW-0418">Kinase</keyword>
<keyword evidence="4" id="KW-0808">Transferase</keyword>
<comment type="catalytic activity">
    <reaction evidence="1">
        <text>ATP + protein L-histidine = ADP + protein N-phospho-L-histidine.</text>
        <dbReference type="EC" id="2.7.13.3"/>
    </reaction>
</comment>
<dbReference type="InterPro" id="IPR001610">
    <property type="entry name" value="PAC"/>
</dbReference>
<dbReference type="PANTHER" id="PTHR43304:SF1">
    <property type="entry name" value="PAC DOMAIN-CONTAINING PROTEIN"/>
    <property type="match status" value="1"/>
</dbReference>
<sequence>MIELGENLNLGQKVAGIGSWKYNAVKNEIFWSDEIYRIYDLKPEEFGGTVIELMDFTYPEDREVLAELTRKRLAREKFDLQYRIQLRNGTTKYVRLVGEPINNKDGLNTDLVGTIQDISDIKKLENEIGFIKKNLEQAQRLAKIGS</sequence>
<dbReference type="PROSITE" id="PS50113">
    <property type="entry name" value="PAC"/>
    <property type="match status" value="1"/>
</dbReference>
<name>A0ABY6HM08_9FIRM</name>
<evidence type="ECO:0000256" key="2">
    <source>
        <dbReference type="ARBA" id="ARBA00012438"/>
    </source>
</evidence>
<dbReference type="SUPFAM" id="SSF55785">
    <property type="entry name" value="PYP-like sensor domain (PAS domain)"/>
    <property type="match status" value="1"/>
</dbReference>
<dbReference type="Gene3D" id="3.30.450.20">
    <property type="entry name" value="PAS domain"/>
    <property type="match status" value="1"/>
</dbReference>
<evidence type="ECO:0000256" key="5">
    <source>
        <dbReference type="ARBA" id="ARBA00022777"/>
    </source>
</evidence>
<dbReference type="EC" id="2.7.13.3" evidence="2"/>
<dbReference type="SMART" id="SM00086">
    <property type="entry name" value="PAC"/>
    <property type="match status" value="1"/>
</dbReference>
<dbReference type="Pfam" id="PF08447">
    <property type="entry name" value="PAS_3"/>
    <property type="match status" value="1"/>
</dbReference>
<keyword evidence="9" id="KW-1185">Reference proteome</keyword>
<evidence type="ECO:0000256" key="3">
    <source>
        <dbReference type="ARBA" id="ARBA00022553"/>
    </source>
</evidence>
<gene>
    <name evidence="8" type="ORF">LNN31_08560</name>
</gene>
<dbReference type="Gene3D" id="2.10.70.100">
    <property type="match status" value="1"/>
</dbReference>
<dbReference type="PANTHER" id="PTHR43304">
    <property type="entry name" value="PHYTOCHROME-LIKE PROTEIN CPH1"/>
    <property type="match status" value="1"/>
</dbReference>
<dbReference type="Proteomes" id="UP001163550">
    <property type="component" value="Chromosome"/>
</dbReference>
<evidence type="ECO:0000259" key="6">
    <source>
        <dbReference type="PROSITE" id="PS50112"/>
    </source>
</evidence>
<protein>
    <recommendedName>
        <fullName evidence="2">histidine kinase</fullName>
        <ecNumber evidence="2">2.7.13.3</ecNumber>
    </recommendedName>
</protein>
<evidence type="ECO:0000259" key="7">
    <source>
        <dbReference type="PROSITE" id="PS50113"/>
    </source>
</evidence>
<dbReference type="InterPro" id="IPR000700">
    <property type="entry name" value="PAS-assoc_C"/>
</dbReference>
<dbReference type="PROSITE" id="PS50112">
    <property type="entry name" value="PAS"/>
    <property type="match status" value="1"/>
</dbReference>
<keyword evidence="3" id="KW-0597">Phosphoprotein</keyword>
<organism evidence="8 9">
    <name type="scientific">Acetobacterium wieringae</name>
    <dbReference type="NCBI Taxonomy" id="52694"/>
    <lineage>
        <taxon>Bacteria</taxon>
        <taxon>Bacillati</taxon>
        <taxon>Bacillota</taxon>
        <taxon>Clostridia</taxon>
        <taxon>Eubacteriales</taxon>
        <taxon>Eubacteriaceae</taxon>
        <taxon>Acetobacterium</taxon>
    </lineage>
</organism>
<evidence type="ECO:0000256" key="1">
    <source>
        <dbReference type="ARBA" id="ARBA00000085"/>
    </source>
</evidence>
<dbReference type="NCBIfam" id="TIGR00229">
    <property type="entry name" value="sensory_box"/>
    <property type="match status" value="1"/>
</dbReference>
<feature type="domain" description="PAS" evidence="6">
    <location>
        <begin position="29"/>
        <end position="76"/>
    </location>
</feature>